<organism evidence="8 9">
    <name type="scientific">Steroidobacter agaridevorans</name>
    <dbReference type="NCBI Taxonomy" id="2695856"/>
    <lineage>
        <taxon>Bacteria</taxon>
        <taxon>Pseudomonadati</taxon>
        <taxon>Pseudomonadota</taxon>
        <taxon>Gammaproteobacteria</taxon>
        <taxon>Steroidobacterales</taxon>
        <taxon>Steroidobacteraceae</taxon>
        <taxon>Steroidobacter</taxon>
    </lineage>
</organism>
<evidence type="ECO:0000313" key="8">
    <source>
        <dbReference type="EMBL" id="GFE84280.1"/>
    </source>
</evidence>
<dbReference type="EMBL" id="BLJN01000008">
    <property type="protein sequence ID" value="GFE84280.1"/>
    <property type="molecule type" value="Genomic_DNA"/>
</dbReference>
<keyword evidence="6" id="KW-0560">Oxidoreductase</keyword>
<keyword evidence="7 8" id="KW-0503">Monooxygenase</keyword>
<dbReference type="FunFam" id="3.50.50.60:FF:000228">
    <property type="entry name" value="FAD-containing monooxygenase EthA"/>
    <property type="match status" value="1"/>
</dbReference>
<dbReference type="GO" id="GO:0050661">
    <property type="term" value="F:NADP binding"/>
    <property type="evidence" value="ECO:0007669"/>
    <property type="project" value="InterPro"/>
</dbReference>
<evidence type="ECO:0000256" key="1">
    <source>
        <dbReference type="ARBA" id="ARBA00001974"/>
    </source>
</evidence>
<dbReference type="PANTHER" id="PTHR43872">
    <property type="entry name" value="MONOOXYGENASE, PUTATIVE (AFU_ORTHOLOGUE AFUA_8G02570)-RELATED"/>
    <property type="match status" value="1"/>
</dbReference>
<evidence type="ECO:0000256" key="5">
    <source>
        <dbReference type="ARBA" id="ARBA00022857"/>
    </source>
</evidence>
<reference evidence="9" key="1">
    <citation type="submission" date="2020-01" db="EMBL/GenBank/DDBJ databases">
        <title>'Steroidobacter agaridevorans' sp. nov., agar-degrading bacteria isolated from rhizosphere soils.</title>
        <authorList>
            <person name="Ikenaga M."/>
            <person name="Kataoka M."/>
            <person name="Murouchi A."/>
            <person name="Katsuragi S."/>
            <person name="Sakai M."/>
        </authorList>
    </citation>
    <scope>NUCLEOTIDE SEQUENCE [LARGE SCALE GENOMIC DNA]</scope>
    <source>
        <strain evidence="9">YU21-B</strain>
    </source>
</reference>
<dbReference type="RefSeq" id="WP_161815874.1">
    <property type="nucleotide sequence ID" value="NZ_BLJN01000008.1"/>
</dbReference>
<proteinExistence type="inferred from homology"/>
<accession>A0A829YM08</accession>
<protein>
    <submittedName>
        <fullName evidence="8">Flavin-binding family monooxygenase</fullName>
    </submittedName>
</protein>
<comment type="similarity">
    <text evidence="2">Belongs to the FAD-binding monooxygenase family.</text>
</comment>
<sequence>MTTRTSPISAAEHFDVLVVGAGLSGIGAGYHLQRHCPKKSYAILEGRDCIGGTWDLFRYPGIRSDSDMYTLGYSFRPWRDAKAIADGPSILKYVRDTARDYGIDQKIRFNHRVQQAAWSSSEALWNVEAETASGEIARFTCNFLFLCSGYYSYEAGYTPEFKGTERFQGRVVHPQKWTEDIDYAGKRVVVIGSGATAVTLVPELAKKAAHVTMLQRSPTYIVARPEEDPIANWLRRHFPAKFAYGVTRWKNVLLGMLFFNLCRRAPERMKQRLLQLVKDELGDTCDVESHFTPCYNPWDQRLCLVPNGDLFQALKQGKASVITDHIETFTEQGLKLRSGAELAADLVVTATGLKLQVLGNLALTVDGKSIEPARLMSYKGMMYGDVPNLATAFGYTNASWTLKCDLTCEYVCRLLNHMDSHGHRQCTPRNEDPSITATPWIDFTSGYVQRSIEQFPKQGSKAPWRLYQNYALDLMNLRFAAVDDGVMRFSSPRAC</sequence>
<evidence type="ECO:0000256" key="6">
    <source>
        <dbReference type="ARBA" id="ARBA00023002"/>
    </source>
</evidence>
<comment type="cofactor">
    <cofactor evidence="1">
        <name>FAD</name>
        <dbReference type="ChEBI" id="CHEBI:57692"/>
    </cofactor>
</comment>
<gene>
    <name evidence="8" type="ORF">GCM10011487_62800</name>
</gene>
<dbReference type="InterPro" id="IPR036188">
    <property type="entry name" value="FAD/NAD-bd_sf"/>
</dbReference>
<keyword evidence="9" id="KW-1185">Reference proteome</keyword>
<dbReference type="GO" id="GO:0050660">
    <property type="term" value="F:flavin adenine dinucleotide binding"/>
    <property type="evidence" value="ECO:0007669"/>
    <property type="project" value="InterPro"/>
</dbReference>
<dbReference type="PANTHER" id="PTHR43872:SF1">
    <property type="entry name" value="MONOOXYGENASE, PUTATIVE (AFU_ORTHOLOGUE AFUA_8G02570)-RELATED"/>
    <property type="match status" value="1"/>
</dbReference>
<keyword evidence="5" id="KW-0521">NADP</keyword>
<dbReference type="Pfam" id="PF13450">
    <property type="entry name" value="NAD_binding_8"/>
    <property type="match status" value="1"/>
</dbReference>
<evidence type="ECO:0000313" key="9">
    <source>
        <dbReference type="Proteomes" id="UP000445000"/>
    </source>
</evidence>
<dbReference type="Proteomes" id="UP000445000">
    <property type="component" value="Unassembled WGS sequence"/>
</dbReference>
<dbReference type="AlphaFoldDB" id="A0A829YM08"/>
<evidence type="ECO:0000256" key="7">
    <source>
        <dbReference type="ARBA" id="ARBA00023033"/>
    </source>
</evidence>
<keyword evidence="3" id="KW-0285">Flavoprotein</keyword>
<keyword evidence="4" id="KW-0274">FAD</keyword>
<dbReference type="InterPro" id="IPR051820">
    <property type="entry name" value="FAD-binding_MO"/>
</dbReference>
<evidence type="ECO:0000256" key="3">
    <source>
        <dbReference type="ARBA" id="ARBA00022630"/>
    </source>
</evidence>
<dbReference type="SUPFAM" id="SSF51905">
    <property type="entry name" value="FAD/NAD(P)-binding domain"/>
    <property type="match status" value="1"/>
</dbReference>
<evidence type="ECO:0000256" key="2">
    <source>
        <dbReference type="ARBA" id="ARBA00010139"/>
    </source>
</evidence>
<dbReference type="GO" id="GO:0004499">
    <property type="term" value="F:N,N-dimethylaniline monooxygenase activity"/>
    <property type="evidence" value="ECO:0007669"/>
    <property type="project" value="InterPro"/>
</dbReference>
<name>A0A829YM08_9GAMM</name>
<dbReference type="Pfam" id="PF00743">
    <property type="entry name" value="FMO-like"/>
    <property type="match status" value="1"/>
</dbReference>
<evidence type="ECO:0000256" key="4">
    <source>
        <dbReference type="ARBA" id="ARBA00022827"/>
    </source>
</evidence>
<dbReference type="Gene3D" id="3.50.50.60">
    <property type="entry name" value="FAD/NAD(P)-binding domain"/>
    <property type="match status" value="2"/>
</dbReference>
<comment type="caution">
    <text evidence="8">The sequence shown here is derived from an EMBL/GenBank/DDBJ whole genome shotgun (WGS) entry which is preliminary data.</text>
</comment>
<dbReference type="InterPro" id="IPR020946">
    <property type="entry name" value="Flavin_mOase-like"/>
</dbReference>